<feature type="region of interest" description="Disordered" evidence="1">
    <location>
        <begin position="325"/>
        <end position="356"/>
    </location>
</feature>
<reference evidence="3 4" key="1">
    <citation type="submission" date="2023-05" db="EMBL/GenBank/DDBJ databases">
        <title>B98-5 Cell Line De Novo Hybrid Assembly: An Optical Mapping Approach.</title>
        <authorList>
            <person name="Kananen K."/>
            <person name="Auerbach J.A."/>
            <person name="Kautto E."/>
            <person name="Blachly J.S."/>
        </authorList>
    </citation>
    <scope>NUCLEOTIDE SEQUENCE [LARGE SCALE GENOMIC DNA]</scope>
    <source>
        <strain evidence="3">B95-8</strain>
        <tissue evidence="3">Cell line</tissue>
    </source>
</reference>
<evidence type="ECO:0000313" key="3">
    <source>
        <dbReference type="EMBL" id="KAK2099104.1"/>
    </source>
</evidence>
<organism evidence="3 4">
    <name type="scientific">Saguinus oedipus</name>
    <name type="common">Cotton-top tamarin</name>
    <name type="synonym">Oedipomidas oedipus</name>
    <dbReference type="NCBI Taxonomy" id="9490"/>
    <lineage>
        <taxon>Eukaryota</taxon>
        <taxon>Metazoa</taxon>
        <taxon>Chordata</taxon>
        <taxon>Craniata</taxon>
        <taxon>Vertebrata</taxon>
        <taxon>Euteleostomi</taxon>
        <taxon>Mammalia</taxon>
        <taxon>Eutheria</taxon>
        <taxon>Euarchontoglires</taxon>
        <taxon>Primates</taxon>
        <taxon>Haplorrhini</taxon>
        <taxon>Platyrrhini</taxon>
        <taxon>Cebidae</taxon>
        <taxon>Callitrichinae</taxon>
        <taxon>Saguinus</taxon>
    </lineage>
</organism>
<feature type="region of interest" description="Disordered" evidence="1">
    <location>
        <begin position="426"/>
        <end position="453"/>
    </location>
</feature>
<protein>
    <recommendedName>
        <fullName evidence="2">BTBDG BTB/POZ domain-containing protein</fullName>
    </recommendedName>
</protein>
<gene>
    <name evidence="3" type="ORF">P7K49_024555</name>
</gene>
<sequence>MVKLTRHDTDQLWSQVSLGWLSETISWHERKSSELISDGCRALTILKVGTDVHVSASEILQLLVDRYPGHVSCPGGPCKTASVSPSKPVHPRGPHFTASSLRCLWKLLACFICLTTHLAKETGEEADESLSGDVIDAFAQHYFLSSDVILECLGFKWELHQPQLFQSQTLAKLYLEALAQGSTSPLTELEKPLRVLTTSASSQQLSKSSPSALPATALGYRCHGKCEGPKASQHTSQDGLSFPRHASRALLFQSQTGSWNPWSFPSLSPSPSPEGEPRRLRESDSALPRCAGSESQLGSRRTAATWVLAHELRCSSEAFVPASSRARLGSSASPVPKSEHLPGQQRKALVSQTKTKERSPVKKMIISLKINDPLVTEVPFATALKSLCMSEVEIRLDNVLGVLASAHILQFNGLFQRTISWASLGGRGDSEASDGQDPCPLKSPVRQSPRHQK</sequence>
<name>A0ABQ9UPU6_SAGOE</name>
<keyword evidence="4" id="KW-1185">Reference proteome</keyword>
<feature type="region of interest" description="Disordered" evidence="1">
    <location>
        <begin position="262"/>
        <end position="296"/>
    </location>
</feature>
<dbReference type="Proteomes" id="UP001266305">
    <property type="component" value="Unassembled WGS sequence"/>
</dbReference>
<accession>A0ABQ9UPU6</accession>
<dbReference type="EMBL" id="JASSZA010000011">
    <property type="protein sequence ID" value="KAK2099104.1"/>
    <property type="molecule type" value="Genomic_DNA"/>
</dbReference>
<feature type="compositionally biased region" description="Basic and acidic residues" evidence="1">
    <location>
        <begin position="275"/>
        <end position="284"/>
    </location>
</feature>
<comment type="caution">
    <text evidence="3">The sequence shown here is derived from an EMBL/GenBank/DDBJ whole genome shotgun (WGS) entry which is preliminary data.</text>
</comment>
<proteinExistence type="predicted"/>
<feature type="domain" description="BTBDG BTB/POZ" evidence="2">
    <location>
        <begin position="351"/>
        <end position="420"/>
    </location>
</feature>
<dbReference type="InterPro" id="IPR042833">
    <property type="entry name" value="BTBD16"/>
</dbReference>
<dbReference type="PANTHER" id="PTHR46843">
    <property type="entry name" value="BTB/POZ DOMAIN-CONTAINING PROTEIN 16"/>
    <property type="match status" value="1"/>
</dbReference>
<evidence type="ECO:0000256" key="1">
    <source>
        <dbReference type="SAM" id="MobiDB-lite"/>
    </source>
</evidence>
<dbReference type="Pfam" id="PF23998">
    <property type="entry name" value="BTB_BTBDG"/>
    <property type="match status" value="2"/>
</dbReference>
<dbReference type="PANTHER" id="PTHR46843:SF1">
    <property type="entry name" value="BTB_POZ DOMAIN-CONTAINING PROTEIN 16"/>
    <property type="match status" value="1"/>
</dbReference>
<dbReference type="InterPro" id="IPR056426">
    <property type="entry name" value="BTB_BTBDG"/>
</dbReference>
<evidence type="ECO:0000259" key="2">
    <source>
        <dbReference type="Pfam" id="PF23998"/>
    </source>
</evidence>
<feature type="domain" description="BTBDG BTB/POZ" evidence="2">
    <location>
        <begin position="147"/>
        <end position="199"/>
    </location>
</feature>
<evidence type="ECO:0000313" key="4">
    <source>
        <dbReference type="Proteomes" id="UP001266305"/>
    </source>
</evidence>